<name>A0A5C3L5F6_COPMA</name>
<dbReference type="Gene3D" id="3.80.10.10">
    <property type="entry name" value="Ribonuclease Inhibitor"/>
    <property type="match status" value="1"/>
</dbReference>
<dbReference type="AlphaFoldDB" id="A0A5C3L5F6"/>
<reference evidence="1 2" key="1">
    <citation type="journal article" date="2019" name="Nat. Ecol. Evol.">
        <title>Megaphylogeny resolves global patterns of mushroom evolution.</title>
        <authorList>
            <person name="Varga T."/>
            <person name="Krizsan K."/>
            <person name="Foldi C."/>
            <person name="Dima B."/>
            <person name="Sanchez-Garcia M."/>
            <person name="Sanchez-Ramirez S."/>
            <person name="Szollosi G.J."/>
            <person name="Szarkandi J.G."/>
            <person name="Papp V."/>
            <person name="Albert L."/>
            <person name="Andreopoulos W."/>
            <person name="Angelini C."/>
            <person name="Antonin V."/>
            <person name="Barry K.W."/>
            <person name="Bougher N.L."/>
            <person name="Buchanan P."/>
            <person name="Buyck B."/>
            <person name="Bense V."/>
            <person name="Catcheside P."/>
            <person name="Chovatia M."/>
            <person name="Cooper J."/>
            <person name="Damon W."/>
            <person name="Desjardin D."/>
            <person name="Finy P."/>
            <person name="Geml J."/>
            <person name="Haridas S."/>
            <person name="Hughes K."/>
            <person name="Justo A."/>
            <person name="Karasinski D."/>
            <person name="Kautmanova I."/>
            <person name="Kiss B."/>
            <person name="Kocsube S."/>
            <person name="Kotiranta H."/>
            <person name="LaButti K.M."/>
            <person name="Lechner B.E."/>
            <person name="Liimatainen K."/>
            <person name="Lipzen A."/>
            <person name="Lukacs Z."/>
            <person name="Mihaltcheva S."/>
            <person name="Morgado L.N."/>
            <person name="Niskanen T."/>
            <person name="Noordeloos M.E."/>
            <person name="Ohm R.A."/>
            <person name="Ortiz-Santana B."/>
            <person name="Ovrebo C."/>
            <person name="Racz N."/>
            <person name="Riley R."/>
            <person name="Savchenko A."/>
            <person name="Shiryaev A."/>
            <person name="Soop K."/>
            <person name="Spirin V."/>
            <person name="Szebenyi C."/>
            <person name="Tomsovsky M."/>
            <person name="Tulloss R.E."/>
            <person name="Uehling J."/>
            <person name="Grigoriev I.V."/>
            <person name="Vagvolgyi C."/>
            <person name="Papp T."/>
            <person name="Martin F.M."/>
            <person name="Miettinen O."/>
            <person name="Hibbett D.S."/>
            <person name="Nagy L.G."/>
        </authorList>
    </citation>
    <scope>NUCLEOTIDE SEQUENCE [LARGE SCALE GENOMIC DNA]</scope>
    <source>
        <strain evidence="1 2">CBS 121175</strain>
    </source>
</reference>
<evidence type="ECO:0000313" key="1">
    <source>
        <dbReference type="EMBL" id="TFK28244.1"/>
    </source>
</evidence>
<accession>A0A5C3L5F6</accession>
<gene>
    <name evidence="1" type="ORF">FA15DRAFT_665466</name>
</gene>
<dbReference type="EMBL" id="ML210157">
    <property type="protein sequence ID" value="TFK28244.1"/>
    <property type="molecule type" value="Genomic_DNA"/>
</dbReference>
<dbReference type="Proteomes" id="UP000307440">
    <property type="component" value="Unassembled WGS sequence"/>
</dbReference>
<dbReference type="InterPro" id="IPR032675">
    <property type="entry name" value="LRR_dom_sf"/>
</dbReference>
<sequence>MDVKYSPMENPSDYQPDPGYNAMFQRRSSDRVFLSADLLSIICEFVHADILAIYDKLHSQRRRLKSLMLLSKAFFDVIANYLWREIYSLAPLVGLLPGINVVNGVYFLSRKLPGPGSLGRWDVYARRVRIIQITASNTLKPADNIWDSDSDSDDCLYNFVSPQVFAALSRLQERCDNRLLPSLGKLIYKDKITADNMALLEAISSPSLLEVEFSGRNTDSLPGLLKAALRNILQSSPNITKLVFWHMIQDDTDMPWSDIAQLDQLRSLEMHLHYSPANFDSYKHFRQKGEAESKFMLLLYTRRHLKLLVTVTAAKLVKLVGECSDALQWLTLAEPRSVTKLVLEITGSDSRQLDRSSEWQKLAEYLANGLVSLDELRIKSCLQLDIRPIHKIATTLPSLAVLKFDAPGDKAIFTDSVNRGEDFFLTLLMKQGNGKPLRVLRLPNSWCTGLGLAVLQHVSVHATQMKTLQVAVDSSLGCPEVVDHLASLEDQPAPALSTLVINELRTTPFCPEEYRRIPMLLAKLFPNLKTLTVQTQPGDELIKGAWSTIRELMEDYKCLRYLESGTKDQQCGQPADSC</sequence>
<evidence type="ECO:0000313" key="2">
    <source>
        <dbReference type="Proteomes" id="UP000307440"/>
    </source>
</evidence>
<organism evidence="1 2">
    <name type="scientific">Coprinopsis marcescibilis</name>
    <name type="common">Agaric fungus</name>
    <name type="synonym">Psathyrella marcescibilis</name>
    <dbReference type="NCBI Taxonomy" id="230819"/>
    <lineage>
        <taxon>Eukaryota</taxon>
        <taxon>Fungi</taxon>
        <taxon>Dikarya</taxon>
        <taxon>Basidiomycota</taxon>
        <taxon>Agaricomycotina</taxon>
        <taxon>Agaricomycetes</taxon>
        <taxon>Agaricomycetidae</taxon>
        <taxon>Agaricales</taxon>
        <taxon>Agaricineae</taxon>
        <taxon>Psathyrellaceae</taxon>
        <taxon>Coprinopsis</taxon>
    </lineage>
</organism>
<protein>
    <submittedName>
        <fullName evidence="1">Uncharacterized protein</fullName>
    </submittedName>
</protein>
<keyword evidence="2" id="KW-1185">Reference proteome</keyword>
<proteinExistence type="predicted"/>
<dbReference type="SUPFAM" id="SSF52047">
    <property type="entry name" value="RNI-like"/>
    <property type="match status" value="1"/>
</dbReference>
<dbReference type="OrthoDB" id="2663142at2759"/>